<dbReference type="AlphaFoldDB" id="A0A9W6P506"/>
<dbReference type="Proteomes" id="UP001165092">
    <property type="component" value="Unassembled WGS sequence"/>
</dbReference>
<sequence>MMAAMTTLERSIPPLNGDERATLEGWLDFHRQTLAVKCAGLDNERSRRAAAPPSPITLLGLVRHMAEVERNWFRRILAGERLGPVYGDGLHPQGTDGGFTLPDHATLAEALATWHTEVDHARARAAGYTLDATCNLQGARCSLRWIYLHMIEEYARHNGHADLIREAVDGNTGI</sequence>
<dbReference type="Gene3D" id="1.20.120.450">
    <property type="entry name" value="dinb family like domain"/>
    <property type="match status" value="1"/>
</dbReference>
<protein>
    <recommendedName>
        <fullName evidence="3">Mini-circle protein</fullName>
    </recommendedName>
</protein>
<reference evidence="1" key="1">
    <citation type="submission" date="2023-02" db="EMBL/GenBank/DDBJ databases">
        <title>Nocardiopsis ansamitocini NBRC 112285.</title>
        <authorList>
            <person name="Ichikawa N."/>
            <person name="Sato H."/>
            <person name="Tonouchi N."/>
        </authorList>
    </citation>
    <scope>NUCLEOTIDE SEQUENCE</scope>
    <source>
        <strain evidence="1">NBRC 112285</strain>
    </source>
</reference>
<dbReference type="SUPFAM" id="SSF109854">
    <property type="entry name" value="DinB/YfiT-like putative metalloenzymes"/>
    <property type="match status" value="1"/>
</dbReference>
<accession>A0A9W6P506</accession>
<evidence type="ECO:0008006" key="3">
    <source>
        <dbReference type="Google" id="ProtNLM"/>
    </source>
</evidence>
<name>A0A9W6P506_9ACTN</name>
<evidence type="ECO:0000313" key="2">
    <source>
        <dbReference type="Proteomes" id="UP001165092"/>
    </source>
</evidence>
<organism evidence="1 2">
    <name type="scientific">Nocardiopsis ansamitocini</name>
    <dbReference type="NCBI Taxonomy" id="1670832"/>
    <lineage>
        <taxon>Bacteria</taxon>
        <taxon>Bacillati</taxon>
        <taxon>Actinomycetota</taxon>
        <taxon>Actinomycetes</taxon>
        <taxon>Streptosporangiales</taxon>
        <taxon>Nocardiopsidaceae</taxon>
        <taxon>Nocardiopsis</taxon>
    </lineage>
</organism>
<dbReference type="Pfam" id="PF04978">
    <property type="entry name" value="MST"/>
    <property type="match status" value="1"/>
</dbReference>
<keyword evidence="2" id="KW-1185">Reference proteome</keyword>
<dbReference type="EMBL" id="BSQG01000002">
    <property type="protein sequence ID" value="GLU47182.1"/>
    <property type="molecule type" value="Genomic_DNA"/>
</dbReference>
<comment type="caution">
    <text evidence="1">The sequence shown here is derived from an EMBL/GenBank/DDBJ whole genome shotgun (WGS) entry which is preliminary data.</text>
</comment>
<dbReference type="InterPro" id="IPR007061">
    <property type="entry name" value="MST-like"/>
</dbReference>
<evidence type="ECO:0000313" key="1">
    <source>
        <dbReference type="EMBL" id="GLU47182.1"/>
    </source>
</evidence>
<proteinExistence type="predicted"/>
<gene>
    <name evidence="1" type="ORF">Nans01_15330</name>
</gene>
<dbReference type="InterPro" id="IPR034660">
    <property type="entry name" value="DinB/YfiT-like"/>
</dbReference>